<dbReference type="EMBL" id="VFPH01000003">
    <property type="protein sequence ID" value="TQM36088.1"/>
    <property type="molecule type" value="Genomic_DNA"/>
</dbReference>
<comment type="caution">
    <text evidence="2">The sequence shown here is derived from an EMBL/GenBank/DDBJ whole genome shotgun (WGS) entry which is preliminary data.</text>
</comment>
<evidence type="ECO:0000259" key="1">
    <source>
        <dbReference type="PROSITE" id="PS51819"/>
    </source>
</evidence>
<protein>
    <submittedName>
        <fullName evidence="2">Catechol 2,3-dioxygenase-like lactoylglutathione lyase family enzyme</fullName>
    </submittedName>
</protein>
<proteinExistence type="predicted"/>
<keyword evidence="2" id="KW-0456">Lyase</keyword>
<dbReference type="Proteomes" id="UP000319818">
    <property type="component" value="Unassembled WGS sequence"/>
</dbReference>
<accession>A0A543FQH7</accession>
<dbReference type="PANTHER" id="PTHR36437:SF2">
    <property type="entry name" value="GLYOXALASE_BLEOMYCIN RESISTANCE PROTEIN_DIOXYGENASE"/>
    <property type="match status" value="1"/>
</dbReference>
<dbReference type="OrthoDB" id="9794917at2"/>
<dbReference type="SUPFAM" id="SSF54593">
    <property type="entry name" value="Glyoxalase/Bleomycin resistance protein/Dihydroxybiphenyl dioxygenase"/>
    <property type="match status" value="1"/>
</dbReference>
<dbReference type="InterPro" id="IPR029068">
    <property type="entry name" value="Glyas_Bleomycin-R_OHBP_Dase"/>
</dbReference>
<dbReference type="InterPro" id="IPR004360">
    <property type="entry name" value="Glyas_Fos-R_dOase_dom"/>
</dbReference>
<dbReference type="Gene3D" id="3.10.180.10">
    <property type="entry name" value="2,3-Dihydroxybiphenyl 1,2-Dioxygenase, domain 1"/>
    <property type="match status" value="1"/>
</dbReference>
<dbReference type="AlphaFoldDB" id="A0A543FQH7"/>
<reference evidence="2 3" key="1">
    <citation type="submission" date="2019-06" db="EMBL/GenBank/DDBJ databases">
        <title>Sequencing the genomes of 1000 actinobacteria strains.</title>
        <authorList>
            <person name="Klenk H.-P."/>
        </authorList>
    </citation>
    <scope>NUCLEOTIDE SEQUENCE [LARGE SCALE GENOMIC DNA]</scope>
    <source>
        <strain evidence="2 3">DSM 45511</strain>
    </source>
</reference>
<keyword evidence="2" id="KW-0560">Oxidoreductase</keyword>
<name>A0A543FQH7_9PSEU</name>
<sequence>MITGFALVCLNVLDLDEAKRFYVDVLGFEVGIDSEMDGFRWLTVHPPGRPGTPMMLVVPEPPVVEEPIAGQLRSLVARGYLGLGALETDDCRATYEELKARGVEFIEEPEERFYGIDAAFRDPFGNHWRLTQPRTLDEIRTTAT</sequence>
<dbReference type="Pfam" id="PF00903">
    <property type="entry name" value="Glyoxalase"/>
    <property type="match status" value="1"/>
</dbReference>
<keyword evidence="2" id="KW-0223">Dioxygenase</keyword>
<dbReference type="GO" id="GO:0016829">
    <property type="term" value="F:lyase activity"/>
    <property type="evidence" value="ECO:0007669"/>
    <property type="project" value="UniProtKB-KW"/>
</dbReference>
<keyword evidence="3" id="KW-1185">Reference proteome</keyword>
<organism evidence="2 3">
    <name type="scientific">Pseudonocardia cypriaca</name>
    <dbReference type="NCBI Taxonomy" id="882449"/>
    <lineage>
        <taxon>Bacteria</taxon>
        <taxon>Bacillati</taxon>
        <taxon>Actinomycetota</taxon>
        <taxon>Actinomycetes</taxon>
        <taxon>Pseudonocardiales</taxon>
        <taxon>Pseudonocardiaceae</taxon>
        <taxon>Pseudonocardia</taxon>
    </lineage>
</organism>
<dbReference type="RefSeq" id="WP_142107353.1">
    <property type="nucleotide sequence ID" value="NZ_VFPH01000003.1"/>
</dbReference>
<evidence type="ECO:0000313" key="3">
    <source>
        <dbReference type="Proteomes" id="UP000319818"/>
    </source>
</evidence>
<dbReference type="GO" id="GO:0051213">
    <property type="term" value="F:dioxygenase activity"/>
    <property type="evidence" value="ECO:0007669"/>
    <property type="project" value="UniProtKB-KW"/>
</dbReference>
<dbReference type="PANTHER" id="PTHR36437">
    <property type="entry name" value="GLYOXALASE/BLEOMYCIN RESISTANCE PROTEIN/DIOXYGENASE"/>
    <property type="match status" value="1"/>
</dbReference>
<evidence type="ECO:0000313" key="2">
    <source>
        <dbReference type="EMBL" id="TQM36088.1"/>
    </source>
</evidence>
<dbReference type="PROSITE" id="PS51819">
    <property type="entry name" value="VOC"/>
    <property type="match status" value="1"/>
</dbReference>
<dbReference type="InterPro" id="IPR037523">
    <property type="entry name" value="VOC_core"/>
</dbReference>
<gene>
    <name evidence="2" type="ORF">FB388_7541</name>
</gene>
<feature type="domain" description="VOC" evidence="1">
    <location>
        <begin position="4"/>
        <end position="133"/>
    </location>
</feature>